<feature type="region of interest" description="Disordered" evidence="1">
    <location>
        <begin position="1"/>
        <end position="20"/>
    </location>
</feature>
<dbReference type="Proteomes" id="UP000053864">
    <property type="component" value="Unassembled WGS sequence"/>
</dbReference>
<protein>
    <submittedName>
        <fullName evidence="2">Uncharacterized protein</fullName>
    </submittedName>
</protein>
<reference evidence="2 3" key="1">
    <citation type="submission" date="2013-11" db="EMBL/GenBank/DDBJ databases">
        <title>The Genome Sequence of Phytophthora parasitica CJ05E6.</title>
        <authorList>
            <consortium name="The Broad Institute Genomics Platform"/>
            <person name="Russ C."/>
            <person name="Tyler B."/>
            <person name="Panabieres F."/>
            <person name="Shan W."/>
            <person name="Tripathy S."/>
            <person name="Grunwald N."/>
            <person name="Machado M."/>
            <person name="Johnson C.S."/>
            <person name="Arredondo F."/>
            <person name="Hong C."/>
            <person name="Coffey M."/>
            <person name="Young S.K."/>
            <person name="Zeng Q."/>
            <person name="Gargeya S."/>
            <person name="Fitzgerald M."/>
            <person name="Abouelleil A."/>
            <person name="Alvarado L."/>
            <person name="Chapman S.B."/>
            <person name="Gainer-Dewar J."/>
            <person name="Goldberg J."/>
            <person name="Griggs A."/>
            <person name="Gujja S."/>
            <person name="Hansen M."/>
            <person name="Howarth C."/>
            <person name="Imamovic A."/>
            <person name="Ireland A."/>
            <person name="Larimer J."/>
            <person name="McCowan C."/>
            <person name="Murphy C."/>
            <person name="Pearson M."/>
            <person name="Poon T.W."/>
            <person name="Priest M."/>
            <person name="Roberts A."/>
            <person name="Saif S."/>
            <person name="Shea T."/>
            <person name="Sykes S."/>
            <person name="Wortman J."/>
            <person name="Nusbaum C."/>
            <person name="Birren B."/>
        </authorList>
    </citation>
    <scope>NUCLEOTIDE SEQUENCE [LARGE SCALE GENOMIC DNA]</scope>
    <source>
        <strain evidence="2 3">CJ05E6</strain>
    </source>
</reference>
<feature type="compositionally biased region" description="Basic and acidic residues" evidence="1">
    <location>
        <begin position="1"/>
        <end position="11"/>
    </location>
</feature>
<accession>W2JR24</accession>
<sequence length="38" mass="4230">MSATARHHEGEGSTNAKDGTSTVYCSYQFVRYIEVIYG</sequence>
<organism evidence="2 3">
    <name type="scientific">Phytophthora nicotianae</name>
    <name type="common">Potato buckeye rot agent</name>
    <name type="synonym">Phytophthora parasitica</name>
    <dbReference type="NCBI Taxonomy" id="4792"/>
    <lineage>
        <taxon>Eukaryota</taxon>
        <taxon>Sar</taxon>
        <taxon>Stramenopiles</taxon>
        <taxon>Oomycota</taxon>
        <taxon>Peronosporomycetes</taxon>
        <taxon>Peronosporales</taxon>
        <taxon>Peronosporaceae</taxon>
        <taxon>Phytophthora</taxon>
    </lineage>
</organism>
<dbReference type="EMBL" id="KI670779">
    <property type="protein sequence ID" value="ETL48831.1"/>
    <property type="molecule type" value="Genomic_DNA"/>
</dbReference>
<gene>
    <name evidence="2" type="ORF">L916_01599</name>
</gene>
<evidence type="ECO:0000313" key="3">
    <source>
        <dbReference type="Proteomes" id="UP000053864"/>
    </source>
</evidence>
<evidence type="ECO:0000313" key="2">
    <source>
        <dbReference type="EMBL" id="ETL48831.1"/>
    </source>
</evidence>
<name>W2JR24_PHYNI</name>
<dbReference type="AlphaFoldDB" id="W2JR24"/>
<proteinExistence type="predicted"/>
<evidence type="ECO:0000256" key="1">
    <source>
        <dbReference type="SAM" id="MobiDB-lite"/>
    </source>
</evidence>